<evidence type="ECO:0000256" key="1">
    <source>
        <dbReference type="SAM" id="Phobius"/>
    </source>
</evidence>
<sequence length="70" mass="8037">MKCQFDKTEFTKSRHLGGFLLLGVCIVECLVLLGVWAEWVFKWILAEMSAQLKTRRKKENAHDGVSVLIN</sequence>
<dbReference type="EMBL" id="MUXU01000072">
    <property type="protein sequence ID" value="OOR87481.1"/>
    <property type="molecule type" value="Genomic_DNA"/>
</dbReference>
<keyword evidence="3" id="KW-1185">Reference proteome</keyword>
<proteinExistence type="predicted"/>
<dbReference type="AlphaFoldDB" id="A0A1S9ZX14"/>
<comment type="caution">
    <text evidence="2">The sequence shown here is derived from an EMBL/GenBank/DDBJ whole genome shotgun (WGS) entry which is preliminary data.</text>
</comment>
<organism evidence="2 3">
    <name type="scientific">Moraxella caviae</name>
    <dbReference type="NCBI Taxonomy" id="34060"/>
    <lineage>
        <taxon>Bacteria</taxon>
        <taxon>Pseudomonadati</taxon>
        <taxon>Pseudomonadota</taxon>
        <taxon>Gammaproteobacteria</taxon>
        <taxon>Moraxellales</taxon>
        <taxon>Moraxellaceae</taxon>
        <taxon>Moraxella</taxon>
    </lineage>
</organism>
<keyword evidence="1" id="KW-1133">Transmembrane helix</keyword>
<keyword evidence="1" id="KW-0472">Membrane</keyword>
<keyword evidence="1" id="KW-0812">Transmembrane</keyword>
<feature type="transmembrane region" description="Helical" evidence="1">
    <location>
        <begin position="20"/>
        <end position="45"/>
    </location>
</feature>
<reference evidence="2 3" key="1">
    <citation type="submission" date="2017-02" db="EMBL/GenBank/DDBJ databases">
        <title>Draft genome sequence of Moraxella caviae CCUG 355 type strain.</title>
        <authorList>
            <person name="Engstrom-Jakobsson H."/>
            <person name="Salva-Serra F."/>
            <person name="Thorell K."/>
            <person name="Gonzales-Siles L."/>
            <person name="Karlsson R."/>
            <person name="Boulund F."/>
            <person name="Engstrand L."/>
            <person name="Moore E."/>
        </authorList>
    </citation>
    <scope>NUCLEOTIDE SEQUENCE [LARGE SCALE GENOMIC DNA]</scope>
    <source>
        <strain evidence="2 3">CCUG 355</strain>
    </source>
</reference>
<gene>
    <name evidence="2" type="ORF">B0181_10280</name>
</gene>
<name>A0A1S9ZX14_9GAMM</name>
<evidence type="ECO:0000313" key="3">
    <source>
        <dbReference type="Proteomes" id="UP000190435"/>
    </source>
</evidence>
<accession>A0A1S9ZX14</accession>
<dbReference type="Proteomes" id="UP000190435">
    <property type="component" value="Unassembled WGS sequence"/>
</dbReference>
<protein>
    <submittedName>
        <fullName evidence="2">Uncharacterized protein</fullName>
    </submittedName>
</protein>
<evidence type="ECO:0000313" key="2">
    <source>
        <dbReference type="EMBL" id="OOR87481.1"/>
    </source>
</evidence>